<dbReference type="PANTHER" id="PTHR47326">
    <property type="entry name" value="TRANSPOSABLE ELEMENT TC3 TRANSPOSASE-LIKE PROTEIN"/>
    <property type="match status" value="1"/>
</dbReference>
<reference evidence="2 3" key="1">
    <citation type="journal article" date="2019" name="Sci. Rep.">
        <title>Orb-weaving spider Araneus ventricosus genome elucidates the spidroin gene catalogue.</title>
        <authorList>
            <person name="Kono N."/>
            <person name="Nakamura H."/>
            <person name="Ohtoshi R."/>
            <person name="Moran D.A.P."/>
            <person name="Shinohara A."/>
            <person name="Yoshida Y."/>
            <person name="Fujiwara M."/>
            <person name="Mori M."/>
            <person name="Tomita M."/>
            <person name="Arakawa K."/>
        </authorList>
    </citation>
    <scope>NUCLEOTIDE SEQUENCE [LARGE SCALE GENOMIC DNA]</scope>
</reference>
<organism evidence="2 3">
    <name type="scientific">Araneus ventricosus</name>
    <name type="common">Orbweaver spider</name>
    <name type="synonym">Epeira ventricosa</name>
    <dbReference type="NCBI Taxonomy" id="182803"/>
    <lineage>
        <taxon>Eukaryota</taxon>
        <taxon>Metazoa</taxon>
        <taxon>Ecdysozoa</taxon>
        <taxon>Arthropoda</taxon>
        <taxon>Chelicerata</taxon>
        <taxon>Arachnida</taxon>
        <taxon>Araneae</taxon>
        <taxon>Araneomorphae</taxon>
        <taxon>Entelegynae</taxon>
        <taxon>Araneoidea</taxon>
        <taxon>Araneidae</taxon>
        <taxon>Araneus</taxon>
    </lineage>
</organism>
<accession>A0A4Y2FPD9</accession>
<evidence type="ECO:0000313" key="2">
    <source>
        <dbReference type="EMBL" id="GBM43352.1"/>
    </source>
</evidence>
<dbReference type="Gene3D" id="3.30.420.10">
    <property type="entry name" value="Ribonuclease H-like superfamily/Ribonuclease H"/>
    <property type="match status" value="1"/>
</dbReference>
<evidence type="ECO:0000313" key="3">
    <source>
        <dbReference type="Proteomes" id="UP000499080"/>
    </source>
</evidence>
<dbReference type="Proteomes" id="UP000499080">
    <property type="component" value="Unassembled WGS sequence"/>
</dbReference>
<gene>
    <name evidence="2" type="ORF">AVEN_166096_1</name>
</gene>
<sequence>MAVSAIDSSGHRRQTHTDTRTQQTLPFISIDYSKTSKSISGSTTNFSLTEEYVLEIFLQVKQKYEPVSPDMHPGKCLQDFIFLQDGAPPHIDHRIKKLLRQHLTDARVISRHFPTAWPPRSPDITPCDFWLWNFLKDNIYRKRPASLPDLKDSIRRHVLDIPAESLRSAVENMVLSLEHIVEHEGGHIEQF</sequence>
<keyword evidence="3" id="KW-1185">Reference proteome</keyword>
<name>A0A4Y2FPD9_ARAVE</name>
<dbReference type="InterPro" id="IPR036397">
    <property type="entry name" value="RNaseH_sf"/>
</dbReference>
<feature type="region of interest" description="Disordered" evidence="1">
    <location>
        <begin position="1"/>
        <end position="21"/>
    </location>
</feature>
<comment type="caution">
    <text evidence="2">The sequence shown here is derived from an EMBL/GenBank/DDBJ whole genome shotgun (WGS) entry which is preliminary data.</text>
</comment>
<evidence type="ECO:0008006" key="4">
    <source>
        <dbReference type="Google" id="ProtNLM"/>
    </source>
</evidence>
<protein>
    <recommendedName>
        <fullName evidence="4">Tc1-like transposase DDE domain-containing protein</fullName>
    </recommendedName>
</protein>
<dbReference type="GO" id="GO:0003676">
    <property type="term" value="F:nucleic acid binding"/>
    <property type="evidence" value="ECO:0007669"/>
    <property type="project" value="InterPro"/>
</dbReference>
<dbReference type="PANTHER" id="PTHR47326:SF1">
    <property type="entry name" value="HTH PSQ-TYPE DOMAIN-CONTAINING PROTEIN"/>
    <property type="match status" value="1"/>
</dbReference>
<evidence type="ECO:0000256" key="1">
    <source>
        <dbReference type="SAM" id="MobiDB-lite"/>
    </source>
</evidence>
<dbReference type="EMBL" id="BGPR01001027">
    <property type="protein sequence ID" value="GBM43352.1"/>
    <property type="molecule type" value="Genomic_DNA"/>
</dbReference>
<dbReference type="OrthoDB" id="7787442at2759"/>
<dbReference type="AlphaFoldDB" id="A0A4Y2FPD9"/>
<proteinExistence type="predicted"/>